<dbReference type="EMBL" id="BRXZ01002653">
    <property type="protein sequence ID" value="GMH67229.1"/>
    <property type="molecule type" value="Genomic_DNA"/>
</dbReference>
<keyword evidence="8" id="KW-1185">Reference proteome</keyword>
<reference evidence="7" key="1">
    <citation type="submission" date="2022-07" db="EMBL/GenBank/DDBJ databases">
        <title>Genome analysis of Parmales, a sister group of diatoms, reveals the evolutionary specialization of diatoms from phago-mixotrophs to photoautotrophs.</title>
        <authorList>
            <person name="Ban H."/>
            <person name="Sato S."/>
            <person name="Yoshikawa S."/>
            <person name="Kazumasa Y."/>
            <person name="Nakamura Y."/>
            <person name="Ichinomiya M."/>
            <person name="Saitoh K."/>
            <person name="Sato N."/>
            <person name="Blanc-Mathieu R."/>
            <person name="Endo H."/>
            <person name="Kuwata A."/>
            <person name="Ogata H."/>
        </authorList>
    </citation>
    <scope>NUCLEOTIDE SEQUENCE</scope>
</reference>
<gene>
    <name evidence="7" type="ORF">TrRE_jg2713</name>
</gene>
<sequence length="211" mass="22665">MVSKGVIVEVRGGEMLGLDDKRGWVLILRRCGFDSKLKRVCVVADGGGKKVVYGKGAPETTRGLHMSKGRRVLALESKDLGKAETLQSVQARAREELKGGLTFRGLVVLACPVKEGTREVIEELGGSGHTCVMITGDAALTATEVARKVGIVKVGADKVLELRGGTEGLKWVGEEGGVEIPRQEGDEVGIKKLSVDGYELYVKTNMYIFVH</sequence>
<dbReference type="Gene3D" id="3.40.1110.10">
    <property type="entry name" value="Calcium-transporting ATPase, cytoplasmic domain N"/>
    <property type="match status" value="1"/>
</dbReference>
<evidence type="ECO:0000256" key="1">
    <source>
        <dbReference type="ARBA" id="ARBA00004141"/>
    </source>
</evidence>
<accession>A0A9W7A7X2</accession>
<evidence type="ECO:0000256" key="4">
    <source>
        <dbReference type="ARBA" id="ARBA00022840"/>
    </source>
</evidence>
<protein>
    <submittedName>
        <fullName evidence="7">Uncharacterized protein</fullName>
    </submittedName>
</protein>
<dbReference type="GO" id="GO:0006874">
    <property type="term" value="P:intracellular calcium ion homeostasis"/>
    <property type="evidence" value="ECO:0007669"/>
    <property type="project" value="TreeGrafter"/>
</dbReference>
<keyword evidence="3" id="KW-0547">Nucleotide-binding</keyword>
<dbReference type="PANTHER" id="PTHR45630:SF7">
    <property type="entry name" value="ENDOPLASMIC RETICULUM TRANSMEMBRANE HELIX TRANSLOCASE"/>
    <property type="match status" value="1"/>
</dbReference>
<keyword evidence="4" id="KW-0067">ATP-binding</keyword>
<dbReference type="Gene3D" id="3.40.50.1000">
    <property type="entry name" value="HAD superfamily/HAD-like"/>
    <property type="match status" value="1"/>
</dbReference>
<name>A0A9W7A7X2_9STRA</name>
<proteinExistence type="predicted"/>
<keyword evidence="2" id="KW-0479">Metal-binding</keyword>
<dbReference type="PANTHER" id="PTHR45630">
    <property type="entry name" value="CATION-TRANSPORTING ATPASE-RELATED"/>
    <property type="match status" value="1"/>
</dbReference>
<dbReference type="AlphaFoldDB" id="A0A9W7A7X2"/>
<evidence type="ECO:0000313" key="8">
    <source>
        <dbReference type="Proteomes" id="UP001165082"/>
    </source>
</evidence>
<organism evidence="7 8">
    <name type="scientific">Triparma retinervis</name>
    <dbReference type="NCBI Taxonomy" id="2557542"/>
    <lineage>
        <taxon>Eukaryota</taxon>
        <taxon>Sar</taxon>
        <taxon>Stramenopiles</taxon>
        <taxon>Ochrophyta</taxon>
        <taxon>Bolidophyceae</taxon>
        <taxon>Parmales</taxon>
        <taxon>Triparmaceae</taxon>
        <taxon>Triparma</taxon>
    </lineage>
</organism>
<evidence type="ECO:0000256" key="3">
    <source>
        <dbReference type="ARBA" id="ARBA00022741"/>
    </source>
</evidence>
<dbReference type="GO" id="GO:0015662">
    <property type="term" value="F:P-type ion transporter activity"/>
    <property type="evidence" value="ECO:0007669"/>
    <property type="project" value="TreeGrafter"/>
</dbReference>
<dbReference type="GO" id="GO:0019829">
    <property type="term" value="F:ATPase-coupled monoatomic cation transmembrane transporter activity"/>
    <property type="evidence" value="ECO:0007669"/>
    <property type="project" value="TreeGrafter"/>
</dbReference>
<dbReference type="Proteomes" id="UP001165082">
    <property type="component" value="Unassembled WGS sequence"/>
</dbReference>
<dbReference type="OrthoDB" id="48943at2759"/>
<keyword evidence="5" id="KW-0460">Magnesium</keyword>
<dbReference type="InterPro" id="IPR023299">
    <property type="entry name" value="ATPase_P-typ_cyto_dom_N"/>
</dbReference>
<evidence type="ECO:0000256" key="6">
    <source>
        <dbReference type="ARBA" id="ARBA00022967"/>
    </source>
</evidence>
<dbReference type="SUPFAM" id="SSF81660">
    <property type="entry name" value="Metal cation-transporting ATPase, ATP-binding domain N"/>
    <property type="match status" value="1"/>
</dbReference>
<dbReference type="InterPro" id="IPR006544">
    <property type="entry name" value="P-type_TPase_V"/>
</dbReference>
<dbReference type="GO" id="GO:0005524">
    <property type="term" value="F:ATP binding"/>
    <property type="evidence" value="ECO:0007669"/>
    <property type="project" value="UniProtKB-KW"/>
</dbReference>
<dbReference type="GO" id="GO:0005789">
    <property type="term" value="C:endoplasmic reticulum membrane"/>
    <property type="evidence" value="ECO:0007669"/>
    <property type="project" value="TreeGrafter"/>
</dbReference>
<evidence type="ECO:0000313" key="7">
    <source>
        <dbReference type="EMBL" id="GMH67229.1"/>
    </source>
</evidence>
<comment type="subcellular location">
    <subcellularLocation>
        <location evidence="1">Membrane</location>
        <topology evidence="1">Multi-pass membrane protein</topology>
    </subcellularLocation>
</comment>
<evidence type="ECO:0000256" key="5">
    <source>
        <dbReference type="ARBA" id="ARBA00022842"/>
    </source>
</evidence>
<dbReference type="InterPro" id="IPR023214">
    <property type="entry name" value="HAD_sf"/>
</dbReference>
<keyword evidence="6" id="KW-1278">Translocase</keyword>
<dbReference type="SUPFAM" id="SSF56784">
    <property type="entry name" value="HAD-like"/>
    <property type="match status" value="1"/>
</dbReference>
<comment type="caution">
    <text evidence="7">The sequence shown here is derived from an EMBL/GenBank/DDBJ whole genome shotgun (WGS) entry which is preliminary data.</text>
</comment>
<dbReference type="InterPro" id="IPR036412">
    <property type="entry name" value="HAD-like_sf"/>
</dbReference>
<dbReference type="GO" id="GO:0046872">
    <property type="term" value="F:metal ion binding"/>
    <property type="evidence" value="ECO:0007669"/>
    <property type="project" value="UniProtKB-KW"/>
</dbReference>
<evidence type="ECO:0000256" key="2">
    <source>
        <dbReference type="ARBA" id="ARBA00022723"/>
    </source>
</evidence>